<comment type="subcellular location">
    <subcellularLocation>
        <location evidence="1">Membrane</location>
        <topology evidence="1">Multi-pass membrane protein</topology>
    </subcellularLocation>
</comment>
<keyword evidence="4 5" id="KW-0472">Membrane</keyword>
<feature type="transmembrane region" description="Helical" evidence="5">
    <location>
        <begin position="144"/>
        <end position="162"/>
    </location>
</feature>
<accession>J4VZW8</accession>
<evidence type="ECO:0000313" key="7">
    <source>
        <dbReference type="Proteomes" id="UP000002762"/>
    </source>
</evidence>
<protein>
    <submittedName>
        <fullName evidence="6">Major facilitator superfamily transporter</fullName>
    </submittedName>
</protein>
<feature type="transmembrane region" description="Helical" evidence="5">
    <location>
        <begin position="284"/>
        <end position="303"/>
    </location>
</feature>
<reference evidence="6 7" key="1">
    <citation type="journal article" date="2012" name="Sci. Rep.">
        <title>Genomic perspectives on the evolution of fungal entomopathogenicity in Beauveria bassiana.</title>
        <authorList>
            <person name="Xiao G."/>
            <person name="Ying S.H."/>
            <person name="Zheng P."/>
            <person name="Wang Z.L."/>
            <person name="Zhang S."/>
            <person name="Xie X.Q."/>
            <person name="Shang Y."/>
            <person name="St Leger R.J."/>
            <person name="Zhao G.P."/>
            <person name="Wang C."/>
            <person name="Feng M.G."/>
        </authorList>
    </citation>
    <scope>NUCLEOTIDE SEQUENCE [LARGE SCALE GENOMIC DNA]</scope>
    <source>
        <strain evidence="6 7">ARSEF 2860</strain>
    </source>
</reference>
<keyword evidence="3 5" id="KW-1133">Transmembrane helix</keyword>
<dbReference type="HOGENOM" id="CLU_000960_22_3_1"/>
<dbReference type="EMBL" id="JH725172">
    <property type="protein sequence ID" value="EJP63825.1"/>
    <property type="molecule type" value="Genomic_DNA"/>
</dbReference>
<dbReference type="InParanoid" id="J4VZW8"/>
<gene>
    <name evidence="6" type="ORF">BBA_07149</name>
</gene>
<dbReference type="InterPro" id="IPR036259">
    <property type="entry name" value="MFS_trans_sf"/>
</dbReference>
<keyword evidence="7" id="KW-1185">Reference proteome</keyword>
<feature type="transmembrane region" description="Helical" evidence="5">
    <location>
        <begin position="393"/>
        <end position="411"/>
    </location>
</feature>
<dbReference type="AlphaFoldDB" id="J4VZW8"/>
<evidence type="ECO:0000256" key="5">
    <source>
        <dbReference type="SAM" id="Phobius"/>
    </source>
</evidence>
<dbReference type="OrthoDB" id="6770063at2759"/>
<dbReference type="Proteomes" id="UP000002762">
    <property type="component" value="Unassembled WGS sequence"/>
</dbReference>
<dbReference type="Gene3D" id="1.20.1250.20">
    <property type="entry name" value="MFS general substrate transporter like domains"/>
    <property type="match status" value="1"/>
</dbReference>
<dbReference type="GO" id="GO:0000329">
    <property type="term" value="C:fungal-type vacuole membrane"/>
    <property type="evidence" value="ECO:0007669"/>
    <property type="project" value="TreeGrafter"/>
</dbReference>
<proteinExistence type="predicted"/>
<evidence type="ECO:0000256" key="4">
    <source>
        <dbReference type="ARBA" id="ARBA00023136"/>
    </source>
</evidence>
<feature type="transmembrane region" description="Helical" evidence="5">
    <location>
        <begin position="461"/>
        <end position="483"/>
    </location>
</feature>
<organism evidence="6 7">
    <name type="scientific">Beauveria bassiana (strain ARSEF 2860)</name>
    <name type="common">White muscardine disease fungus</name>
    <name type="synonym">Tritirachium shiotae</name>
    <dbReference type="NCBI Taxonomy" id="655819"/>
    <lineage>
        <taxon>Eukaryota</taxon>
        <taxon>Fungi</taxon>
        <taxon>Dikarya</taxon>
        <taxon>Ascomycota</taxon>
        <taxon>Pezizomycotina</taxon>
        <taxon>Sordariomycetes</taxon>
        <taxon>Hypocreomycetidae</taxon>
        <taxon>Hypocreales</taxon>
        <taxon>Cordycipitaceae</taxon>
        <taxon>Beauveria</taxon>
    </lineage>
</organism>
<dbReference type="Pfam" id="PF07690">
    <property type="entry name" value="MFS_1"/>
    <property type="match status" value="1"/>
</dbReference>
<evidence type="ECO:0000256" key="1">
    <source>
        <dbReference type="ARBA" id="ARBA00004141"/>
    </source>
</evidence>
<feature type="transmembrane region" description="Helical" evidence="5">
    <location>
        <begin position="354"/>
        <end position="373"/>
    </location>
</feature>
<evidence type="ECO:0000256" key="3">
    <source>
        <dbReference type="ARBA" id="ARBA00022989"/>
    </source>
</evidence>
<sequence>MTFKKTKVLPRAVATPLEPNENQPLLLDNSSIQNHVEDLRALHQTSSRANQPILKEPDEATWTPPAGFMWMEIAIMTNVFLYGFDGTITASTYAVISSEFGAANKASWLTTSYLITSAAFQPLYGPTIINSDLIPFRKRGMYQAMQNGIVGFGAIGGAAFGGRIADTIGWRWCFIAQVPCAMVALVFGAKVLTNPPGIASSVNDGLDLVWKRVDFRGAVLLVSAISLQLLGLSLGGNELPWSSPWVIGLVVTSFVLLGLFLHVEATTSAMPIVPLRLFKGTLPVLVQTANLLAGAAAYAYLFMLPVFFQAVLLEPAAKAGARLAIPSLAGPLGGLVAGVVMSRWESLCPSCASYFAYIFPANFGQGIIYPSILFTSLSSFEHADHAVSASTVYLVRSLGTVWGVSITSAILQTTLSIRLPEALGDVPNKWKIIEDIRHSVDALHNLPPEIRLKVQHVYYDGIRYCFMASASATALIFIAALLASSTALRKTH</sequence>
<feature type="transmembrane region" description="Helical" evidence="5">
    <location>
        <begin position="168"/>
        <end position="192"/>
    </location>
</feature>
<dbReference type="GeneID" id="19890161"/>
<dbReference type="PANTHER" id="PTHR23501:SF81">
    <property type="entry name" value="VACUOLAR BASIC AMINO ACID TRANSPORTER 2"/>
    <property type="match status" value="1"/>
</dbReference>
<feature type="transmembrane region" description="Helical" evidence="5">
    <location>
        <begin position="213"/>
        <end position="233"/>
    </location>
</feature>
<keyword evidence="2 5" id="KW-0812">Transmembrane</keyword>
<evidence type="ECO:0000313" key="6">
    <source>
        <dbReference type="EMBL" id="EJP63825.1"/>
    </source>
</evidence>
<feature type="transmembrane region" description="Helical" evidence="5">
    <location>
        <begin position="245"/>
        <end position="263"/>
    </location>
</feature>
<dbReference type="RefSeq" id="XP_008600468.1">
    <property type="nucleotide sequence ID" value="XM_008602246.1"/>
</dbReference>
<evidence type="ECO:0000256" key="2">
    <source>
        <dbReference type="ARBA" id="ARBA00022692"/>
    </source>
</evidence>
<name>J4VZW8_BEAB2</name>
<dbReference type="InterPro" id="IPR011701">
    <property type="entry name" value="MFS"/>
</dbReference>
<dbReference type="PANTHER" id="PTHR23501">
    <property type="entry name" value="MAJOR FACILITATOR SUPERFAMILY"/>
    <property type="match status" value="1"/>
</dbReference>
<dbReference type="FunCoup" id="J4VZW8">
    <property type="interactions" value="27"/>
</dbReference>
<dbReference type="GO" id="GO:0015174">
    <property type="term" value="F:basic amino acid transmembrane transporter activity"/>
    <property type="evidence" value="ECO:0007669"/>
    <property type="project" value="TreeGrafter"/>
</dbReference>
<dbReference type="SUPFAM" id="SSF103473">
    <property type="entry name" value="MFS general substrate transporter"/>
    <property type="match status" value="1"/>
</dbReference>
<feature type="transmembrane region" description="Helical" evidence="5">
    <location>
        <begin position="323"/>
        <end position="342"/>
    </location>
</feature>